<proteinExistence type="predicted"/>
<feature type="non-terminal residue" evidence="3">
    <location>
        <position position="1"/>
    </location>
</feature>
<dbReference type="AlphaFoldDB" id="A0A820PIL7"/>
<keyword evidence="1" id="KW-0217">Developmental protein</keyword>
<dbReference type="Gene3D" id="2.170.16.10">
    <property type="entry name" value="Hedgehog/Intein (Hint) domain"/>
    <property type="match status" value="1"/>
</dbReference>
<dbReference type="SUPFAM" id="SSF51294">
    <property type="entry name" value="Hedgehog/intein (Hint) domain"/>
    <property type="match status" value="1"/>
</dbReference>
<reference evidence="3" key="1">
    <citation type="submission" date="2021-02" db="EMBL/GenBank/DDBJ databases">
        <authorList>
            <person name="Nowell W R."/>
        </authorList>
    </citation>
    <scope>NUCLEOTIDE SEQUENCE</scope>
</reference>
<dbReference type="Proteomes" id="UP000663842">
    <property type="component" value="Unassembled WGS sequence"/>
</dbReference>
<sequence length="128" mass="14693">EDQVSYSPIIAFLHRELDGQALYKRVRTRSSTIELSSRHLINQRKDGFVWAETLNKGDEIRVLLSTHANETQWEEVVEITDVHKQGLMAPLTEQGTIVVNNVHASCYALVKSHKVAHFALAPYRLYHR</sequence>
<protein>
    <recommendedName>
        <fullName evidence="2">Hint domain-containing protein</fullName>
    </recommendedName>
</protein>
<dbReference type="InterPro" id="IPR001767">
    <property type="entry name" value="Hedgehog_Hint"/>
</dbReference>
<accession>A0A820PIL7</accession>
<dbReference type="SMART" id="SM00305">
    <property type="entry name" value="HintC"/>
    <property type="match status" value="1"/>
</dbReference>
<dbReference type="CDD" id="cd00081">
    <property type="entry name" value="Hint"/>
    <property type="match status" value="1"/>
</dbReference>
<dbReference type="PRINTS" id="PR00632">
    <property type="entry name" value="SONICHHOG"/>
</dbReference>
<dbReference type="EMBL" id="CAJOBF010026410">
    <property type="protein sequence ID" value="CAF4406301.1"/>
    <property type="molecule type" value="Genomic_DNA"/>
</dbReference>
<dbReference type="InterPro" id="IPR050387">
    <property type="entry name" value="Hedgehog_Signaling"/>
</dbReference>
<gene>
    <name evidence="3" type="ORF">UXM345_LOCUS38366</name>
</gene>
<dbReference type="PANTHER" id="PTHR11889">
    <property type="entry name" value="HEDGEHOG"/>
    <property type="match status" value="1"/>
</dbReference>
<name>A0A820PIL7_9BILA</name>
<dbReference type="GO" id="GO:0007267">
    <property type="term" value="P:cell-cell signaling"/>
    <property type="evidence" value="ECO:0007669"/>
    <property type="project" value="InterPro"/>
</dbReference>
<evidence type="ECO:0000313" key="4">
    <source>
        <dbReference type="Proteomes" id="UP000663842"/>
    </source>
</evidence>
<feature type="domain" description="Hint" evidence="2">
    <location>
        <begin position="68"/>
        <end position="112"/>
    </location>
</feature>
<dbReference type="Pfam" id="PF01079">
    <property type="entry name" value="Hint"/>
    <property type="match status" value="1"/>
</dbReference>
<dbReference type="GO" id="GO:0010468">
    <property type="term" value="P:regulation of gene expression"/>
    <property type="evidence" value="ECO:0007669"/>
    <property type="project" value="TreeGrafter"/>
</dbReference>
<dbReference type="InterPro" id="IPR001657">
    <property type="entry name" value="Hedgehog"/>
</dbReference>
<dbReference type="GO" id="GO:0005615">
    <property type="term" value="C:extracellular space"/>
    <property type="evidence" value="ECO:0007669"/>
    <property type="project" value="TreeGrafter"/>
</dbReference>
<dbReference type="GO" id="GO:0016540">
    <property type="term" value="P:protein autoprocessing"/>
    <property type="evidence" value="ECO:0007669"/>
    <property type="project" value="InterPro"/>
</dbReference>
<dbReference type="GO" id="GO:0001708">
    <property type="term" value="P:cell fate specification"/>
    <property type="evidence" value="ECO:0007669"/>
    <property type="project" value="TreeGrafter"/>
</dbReference>
<dbReference type="GO" id="GO:0007224">
    <property type="term" value="P:smoothened signaling pathway"/>
    <property type="evidence" value="ECO:0007669"/>
    <property type="project" value="TreeGrafter"/>
</dbReference>
<dbReference type="InterPro" id="IPR003586">
    <property type="entry name" value="Hint_dom_C"/>
</dbReference>
<evidence type="ECO:0000313" key="3">
    <source>
        <dbReference type="EMBL" id="CAF4406301.1"/>
    </source>
</evidence>
<feature type="non-terminal residue" evidence="3">
    <location>
        <position position="128"/>
    </location>
</feature>
<organism evidence="3 4">
    <name type="scientific">Rotaria magnacalcarata</name>
    <dbReference type="NCBI Taxonomy" id="392030"/>
    <lineage>
        <taxon>Eukaryota</taxon>
        <taxon>Metazoa</taxon>
        <taxon>Spiralia</taxon>
        <taxon>Gnathifera</taxon>
        <taxon>Rotifera</taxon>
        <taxon>Eurotatoria</taxon>
        <taxon>Bdelloidea</taxon>
        <taxon>Philodinida</taxon>
        <taxon>Philodinidae</taxon>
        <taxon>Rotaria</taxon>
    </lineage>
</organism>
<comment type="caution">
    <text evidence="3">The sequence shown here is derived from an EMBL/GenBank/DDBJ whole genome shotgun (WGS) entry which is preliminary data.</text>
</comment>
<dbReference type="InterPro" id="IPR036844">
    <property type="entry name" value="Hint_dom_sf"/>
</dbReference>
<evidence type="ECO:0000256" key="1">
    <source>
        <dbReference type="ARBA" id="ARBA00022473"/>
    </source>
</evidence>
<dbReference type="GO" id="GO:0005113">
    <property type="term" value="F:patched binding"/>
    <property type="evidence" value="ECO:0007669"/>
    <property type="project" value="TreeGrafter"/>
</dbReference>
<evidence type="ECO:0000259" key="2">
    <source>
        <dbReference type="SMART" id="SM00305"/>
    </source>
</evidence>
<dbReference type="PANTHER" id="PTHR11889:SF31">
    <property type="entry name" value="PROTEIN HEDGEHOG"/>
    <property type="match status" value="1"/>
</dbReference>
<dbReference type="GO" id="GO:0005509">
    <property type="term" value="F:calcium ion binding"/>
    <property type="evidence" value="ECO:0007669"/>
    <property type="project" value="TreeGrafter"/>
</dbReference>